<sequence length="389" mass="38192">MSEAAGTASRGAILPLYAAGFVTAFGSHGIAANLGFTGDLGEQLVTLGILLALYDGAEIVLKPVFGALADRVGLRPVLLGGLFGFALASAAFVLVGNPALLGLARFAQGAAAAAFSPSAGALIGRIAPSTGQGRAFGGYGAWKGLGYTAGPLLGGVLVAAGGYPLLFTVLTVLAIAVFVWAVILVPDPPPLPRRRQGLGQALRGLADPGFLPPTLALASSAAALSCGVGFLPLVGASDGLSPVATGAAVSVLAVVAAVSQPIVGRIRDAGRLPDRTALVVGTLLTAVGLAVPAVVGHLVGLLVAAAVIGLGTAVITPVAFAVLAAWSPPERIGQTMGSAEIGREIGEAGGPFLTGVLAAAFGLGGGFLGIAVLVALTAFGGLRVRRRTV</sequence>
<dbReference type="PANTHER" id="PTHR43124">
    <property type="entry name" value="PURINE EFFLUX PUMP PBUE"/>
    <property type="match status" value="1"/>
</dbReference>
<feature type="transmembrane region" description="Helical" evidence="6">
    <location>
        <begin position="276"/>
        <end position="295"/>
    </location>
</feature>
<evidence type="ECO:0000256" key="2">
    <source>
        <dbReference type="ARBA" id="ARBA00022475"/>
    </source>
</evidence>
<dbReference type="SUPFAM" id="SSF103473">
    <property type="entry name" value="MFS general substrate transporter"/>
    <property type="match status" value="1"/>
</dbReference>
<gene>
    <name evidence="8" type="ORF">BJ983_004439</name>
</gene>
<dbReference type="Proteomes" id="UP000535890">
    <property type="component" value="Unassembled WGS sequence"/>
</dbReference>
<feature type="transmembrane region" description="Helical" evidence="6">
    <location>
        <begin position="352"/>
        <end position="379"/>
    </location>
</feature>
<evidence type="ECO:0000256" key="3">
    <source>
        <dbReference type="ARBA" id="ARBA00022692"/>
    </source>
</evidence>
<feature type="domain" description="Major facilitator superfamily (MFS) profile" evidence="7">
    <location>
        <begin position="4"/>
        <end position="389"/>
    </location>
</feature>
<organism evidence="8 9">
    <name type="scientific">Actinomycetospora corticicola</name>
    <dbReference type="NCBI Taxonomy" id="663602"/>
    <lineage>
        <taxon>Bacteria</taxon>
        <taxon>Bacillati</taxon>
        <taxon>Actinomycetota</taxon>
        <taxon>Actinomycetes</taxon>
        <taxon>Pseudonocardiales</taxon>
        <taxon>Pseudonocardiaceae</taxon>
        <taxon>Actinomycetospora</taxon>
    </lineage>
</organism>
<evidence type="ECO:0000259" key="7">
    <source>
        <dbReference type="PROSITE" id="PS50850"/>
    </source>
</evidence>
<accession>A0A7Y9DZG5</accession>
<evidence type="ECO:0000313" key="8">
    <source>
        <dbReference type="EMBL" id="NYD38337.1"/>
    </source>
</evidence>
<dbReference type="RefSeq" id="WP_179795797.1">
    <property type="nucleotide sequence ID" value="NZ_BAABHP010000015.1"/>
</dbReference>
<keyword evidence="4 6" id="KW-1133">Transmembrane helix</keyword>
<comment type="caution">
    <text evidence="8">The sequence shown here is derived from an EMBL/GenBank/DDBJ whole genome shotgun (WGS) entry which is preliminary data.</text>
</comment>
<feature type="transmembrane region" description="Helical" evidence="6">
    <location>
        <begin position="139"/>
        <end position="159"/>
    </location>
</feature>
<keyword evidence="5 6" id="KW-0472">Membrane</keyword>
<protein>
    <submittedName>
        <fullName evidence="8">MFS family permease</fullName>
    </submittedName>
</protein>
<dbReference type="PANTHER" id="PTHR43124:SF3">
    <property type="entry name" value="CHLORAMPHENICOL EFFLUX PUMP RV0191"/>
    <property type="match status" value="1"/>
</dbReference>
<feature type="transmembrane region" description="Helical" evidence="6">
    <location>
        <begin position="165"/>
        <end position="185"/>
    </location>
</feature>
<dbReference type="GO" id="GO:0022857">
    <property type="term" value="F:transmembrane transporter activity"/>
    <property type="evidence" value="ECO:0007669"/>
    <property type="project" value="InterPro"/>
</dbReference>
<evidence type="ECO:0000313" key="9">
    <source>
        <dbReference type="Proteomes" id="UP000535890"/>
    </source>
</evidence>
<feature type="transmembrane region" description="Helical" evidence="6">
    <location>
        <begin position="243"/>
        <end position="264"/>
    </location>
</feature>
<evidence type="ECO:0000256" key="5">
    <source>
        <dbReference type="ARBA" id="ARBA00023136"/>
    </source>
</evidence>
<keyword evidence="2" id="KW-1003">Cell membrane</keyword>
<feature type="transmembrane region" description="Helical" evidence="6">
    <location>
        <begin position="210"/>
        <end position="231"/>
    </location>
</feature>
<dbReference type="PROSITE" id="PS50850">
    <property type="entry name" value="MFS"/>
    <property type="match status" value="1"/>
</dbReference>
<dbReference type="InterPro" id="IPR050189">
    <property type="entry name" value="MFS_Efflux_Transporters"/>
</dbReference>
<dbReference type="InterPro" id="IPR001958">
    <property type="entry name" value="Tet-R_TetA/multi-R_MdtG-like"/>
</dbReference>
<dbReference type="InterPro" id="IPR011701">
    <property type="entry name" value="MFS"/>
</dbReference>
<name>A0A7Y9DZG5_9PSEU</name>
<comment type="subcellular location">
    <subcellularLocation>
        <location evidence="1">Cell membrane</location>
        <topology evidence="1">Multi-pass membrane protein</topology>
    </subcellularLocation>
</comment>
<dbReference type="Gene3D" id="1.20.1250.20">
    <property type="entry name" value="MFS general substrate transporter like domains"/>
    <property type="match status" value="1"/>
</dbReference>
<evidence type="ECO:0000256" key="4">
    <source>
        <dbReference type="ARBA" id="ARBA00022989"/>
    </source>
</evidence>
<dbReference type="InterPro" id="IPR036259">
    <property type="entry name" value="MFS_trans_sf"/>
</dbReference>
<dbReference type="InterPro" id="IPR020846">
    <property type="entry name" value="MFS_dom"/>
</dbReference>
<feature type="transmembrane region" description="Helical" evidence="6">
    <location>
        <begin position="301"/>
        <end position="326"/>
    </location>
</feature>
<dbReference type="EMBL" id="JACCBN010000001">
    <property type="protein sequence ID" value="NYD38337.1"/>
    <property type="molecule type" value="Genomic_DNA"/>
</dbReference>
<dbReference type="Pfam" id="PF07690">
    <property type="entry name" value="MFS_1"/>
    <property type="match status" value="1"/>
</dbReference>
<evidence type="ECO:0000256" key="1">
    <source>
        <dbReference type="ARBA" id="ARBA00004651"/>
    </source>
</evidence>
<evidence type="ECO:0000256" key="6">
    <source>
        <dbReference type="SAM" id="Phobius"/>
    </source>
</evidence>
<keyword evidence="3 6" id="KW-0812">Transmembrane</keyword>
<dbReference type="GO" id="GO:0005886">
    <property type="term" value="C:plasma membrane"/>
    <property type="evidence" value="ECO:0007669"/>
    <property type="project" value="UniProtKB-SubCell"/>
</dbReference>
<keyword evidence="9" id="KW-1185">Reference proteome</keyword>
<feature type="transmembrane region" description="Helical" evidence="6">
    <location>
        <begin position="12"/>
        <end position="32"/>
    </location>
</feature>
<proteinExistence type="predicted"/>
<dbReference type="AlphaFoldDB" id="A0A7Y9DZG5"/>
<dbReference type="PRINTS" id="PR01035">
    <property type="entry name" value="TCRTETA"/>
</dbReference>
<reference evidence="8 9" key="1">
    <citation type="submission" date="2020-07" db="EMBL/GenBank/DDBJ databases">
        <title>Sequencing the genomes of 1000 actinobacteria strains.</title>
        <authorList>
            <person name="Klenk H.-P."/>
        </authorList>
    </citation>
    <scope>NUCLEOTIDE SEQUENCE [LARGE SCALE GENOMIC DNA]</scope>
    <source>
        <strain evidence="8 9">DSM 45772</strain>
    </source>
</reference>
<feature type="transmembrane region" description="Helical" evidence="6">
    <location>
        <begin position="77"/>
        <end position="100"/>
    </location>
</feature>
<feature type="transmembrane region" description="Helical" evidence="6">
    <location>
        <begin position="106"/>
        <end position="127"/>
    </location>
</feature>